<dbReference type="Gene3D" id="2.160.20.110">
    <property type="match status" value="1"/>
</dbReference>
<dbReference type="AlphaFoldDB" id="A0A5J4QHZ5"/>
<name>A0A5J4QHZ5_9ZZZZ</name>
<protein>
    <recommendedName>
        <fullName evidence="2">GLUG domain-containing protein</fullName>
    </recommendedName>
</protein>
<sequence>LEPYSISGEQAVYHCPLFDGHKPTIAGIQLKALETPSISIGRAFSGETRDTINLKTDERGNLLFRTDAGGFRLINTIAELQLIAEGANDDNLKASYKQESDIDFMSQPVVWIPIGWNESFPFSGVYNGNGYKIRNMYVSKSLPLSNTEISPDLKEEEMIGFFGYNTGIISNLCLVSGGLSVDIISENMNRKEQYDYSIGTICGYNNGRIEYCSNSDYSLYLHIEPSEKTSNFYVGGISGKLENILYACINNSKIEIIDSGGEGDLRVGGLSGLCLNKGNNYGPRCLANTNHGELSVRTEEGIGKRTHGIGGLFGATYEKFIEELRESWYINNYNSGTITYTIGSQDYEYAVGGIIGILGEGSFQSLTYNYNIGEMRISYADRQTISNNKEYLGWMSGKIEKKQSDISIRDFYYDYDSTKIEKEELITVHRPIGNYTEENPYIIPEILKGIYRFSINDWPKWAIERWAWGDLGGWNNGNPVYPKLWIEKNK</sequence>
<proteinExistence type="predicted"/>
<gene>
    <name evidence="1" type="ORF">EZS27_029613</name>
</gene>
<evidence type="ECO:0008006" key="2">
    <source>
        <dbReference type="Google" id="ProtNLM"/>
    </source>
</evidence>
<reference evidence="1" key="1">
    <citation type="submission" date="2019-03" db="EMBL/GenBank/DDBJ databases">
        <title>Single cell metagenomics reveals metabolic interactions within the superorganism composed of flagellate Streblomastix strix and complex community of Bacteroidetes bacteria on its surface.</title>
        <authorList>
            <person name="Treitli S.C."/>
            <person name="Kolisko M."/>
            <person name="Husnik F."/>
            <person name="Keeling P."/>
            <person name="Hampl V."/>
        </authorList>
    </citation>
    <scope>NUCLEOTIDE SEQUENCE</scope>
    <source>
        <strain evidence="1">STM</strain>
    </source>
</reference>
<feature type="non-terminal residue" evidence="1">
    <location>
        <position position="1"/>
    </location>
</feature>
<dbReference type="EMBL" id="SNRY01003528">
    <property type="protein sequence ID" value="KAA6320640.1"/>
    <property type="molecule type" value="Genomic_DNA"/>
</dbReference>
<comment type="caution">
    <text evidence="1">The sequence shown here is derived from an EMBL/GenBank/DDBJ whole genome shotgun (WGS) entry which is preliminary data.</text>
</comment>
<evidence type="ECO:0000313" key="1">
    <source>
        <dbReference type="EMBL" id="KAA6320640.1"/>
    </source>
</evidence>
<organism evidence="1">
    <name type="scientific">termite gut metagenome</name>
    <dbReference type="NCBI Taxonomy" id="433724"/>
    <lineage>
        <taxon>unclassified sequences</taxon>
        <taxon>metagenomes</taxon>
        <taxon>organismal metagenomes</taxon>
    </lineage>
</organism>
<accession>A0A5J4QHZ5</accession>